<dbReference type="Gene3D" id="1.10.720.30">
    <property type="entry name" value="SAP domain"/>
    <property type="match status" value="1"/>
</dbReference>
<dbReference type="InParanoid" id="B8BVQ7"/>
<evidence type="ECO:0000313" key="8">
    <source>
        <dbReference type="EMBL" id="EED94979.1"/>
    </source>
</evidence>
<dbReference type="PROSITE" id="PS50102">
    <property type="entry name" value="RRM"/>
    <property type="match status" value="1"/>
</dbReference>
<dbReference type="EMBL" id="CM000639">
    <property type="protein sequence ID" value="EED94979.1"/>
    <property type="molecule type" value="Genomic_DNA"/>
</dbReference>
<dbReference type="SUPFAM" id="SSF54928">
    <property type="entry name" value="RNA-binding domain, RBD"/>
    <property type="match status" value="1"/>
</dbReference>
<reference evidence="8 9" key="1">
    <citation type="journal article" date="2004" name="Science">
        <title>The genome of the diatom Thalassiosira pseudonana: ecology, evolution, and metabolism.</title>
        <authorList>
            <person name="Armbrust E.V."/>
            <person name="Berges J.A."/>
            <person name="Bowler C."/>
            <person name="Green B.R."/>
            <person name="Martinez D."/>
            <person name="Putnam N.H."/>
            <person name="Zhou S."/>
            <person name="Allen A.E."/>
            <person name="Apt K.E."/>
            <person name="Bechner M."/>
            <person name="Brzezinski M.A."/>
            <person name="Chaal B.K."/>
            <person name="Chiovitti A."/>
            <person name="Davis A.K."/>
            <person name="Demarest M.S."/>
            <person name="Detter J.C."/>
            <person name="Glavina T."/>
            <person name="Goodstein D."/>
            <person name="Hadi M.Z."/>
            <person name="Hellsten U."/>
            <person name="Hildebrand M."/>
            <person name="Jenkins B.D."/>
            <person name="Jurka J."/>
            <person name="Kapitonov V.V."/>
            <person name="Kroger N."/>
            <person name="Lau W.W."/>
            <person name="Lane T.W."/>
            <person name="Larimer F.W."/>
            <person name="Lippmeier J.C."/>
            <person name="Lucas S."/>
            <person name="Medina M."/>
            <person name="Montsant A."/>
            <person name="Obornik M."/>
            <person name="Parker M.S."/>
            <person name="Palenik B."/>
            <person name="Pazour G.J."/>
            <person name="Richardson P.M."/>
            <person name="Rynearson T.A."/>
            <person name="Saito M.A."/>
            <person name="Schwartz D.C."/>
            <person name="Thamatrakoln K."/>
            <person name="Valentin K."/>
            <person name="Vardi A."/>
            <person name="Wilkerson F.P."/>
            <person name="Rokhsar D.S."/>
        </authorList>
    </citation>
    <scope>NUCLEOTIDE SEQUENCE [LARGE SCALE GENOMIC DNA]</scope>
    <source>
        <strain evidence="8 9">CCMP1335</strain>
    </source>
</reference>
<dbReference type="InterPro" id="IPR000504">
    <property type="entry name" value="RRM_dom"/>
</dbReference>
<evidence type="ECO:0000259" key="7">
    <source>
        <dbReference type="PROSITE" id="PS50800"/>
    </source>
</evidence>
<dbReference type="FunFam" id="3.30.70.330:FF:001973">
    <property type="match status" value="1"/>
</dbReference>
<feature type="compositionally biased region" description="Acidic residues" evidence="5">
    <location>
        <begin position="251"/>
        <end position="263"/>
    </location>
</feature>
<dbReference type="SUPFAM" id="SSF68906">
    <property type="entry name" value="SAP domain"/>
    <property type="match status" value="1"/>
</dbReference>
<dbReference type="InterPro" id="IPR035979">
    <property type="entry name" value="RBD_domain_sf"/>
</dbReference>
<dbReference type="SMART" id="SM00360">
    <property type="entry name" value="RRM"/>
    <property type="match status" value="1"/>
</dbReference>
<dbReference type="GO" id="GO:1990904">
    <property type="term" value="C:ribonucleoprotein complex"/>
    <property type="evidence" value="ECO:0000318"/>
    <property type="project" value="GO_Central"/>
</dbReference>
<dbReference type="GO" id="GO:0006418">
    <property type="term" value="P:tRNA aminoacylation for protein translation"/>
    <property type="evidence" value="ECO:0007669"/>
    <property type="project" value="InterPro"/>
</dbReference>
<keyword evidence="9" id="KW-1185">Reference proteome</keyword>
<sequence length="435" mass="49315">MKVSELRDLLKERGMAVSGIKSELIERLSMGEVKVFKGVRNDYEVVEDTSANEKRMPANLVFQKEGDADDTDDWDTAVDEDDVESGFDPNRTSLASPKKNKKEKRSAGGAPTDSVNTSFKEDFQGTRVFVQGLPKDADWKDLKDHFQSAGEVVFASVSVDSRTGESKQCGIVQYETSEMAQKAIREMRDKPMNGATLYVRKDVQEARAGGDGKKRLSESWKRSSGGRAGSDDRLDGGYREILPTEWRRANDEDDGKQDQYDISEDELKEIEQLVKKRDMFRRKKDYKQSDTLREELKFEFGVHLDDRLKLWWTDTQSGAVPGLVSDIKGEGRWGKQKPWRQIPTSPESDALVDSDLVLRLLNKRDRARKMKDFDTADALLQQAHDAPKGDLGLRIHDESRTFRVWTAAAPPKQGQHRGDKLTPVEMQGVEHLQET</sequence>
<evidence type="ECO:0000256" key="4">
    <source>
        <dbReference type="PROSITE-ProRule" id="PRU00176"/>
    </source>
</evidence>
<dbReference type="InterPro" id="IPR012677">
    <property type="entry name" value="Nucleotide-bd_a/b_plait_sf"/>
</dbReference>
<dbReference type="InterPro" id="IPR009080">
    <property type="entry name" value="tRNAsynth_Ia_anticodon-bd"/>
</dbReference>
<dbReference type="GO" id="GO:0003729">
    <property type="term" value="F:mRNA binding"/>
    <property type="evidence" value="ECO:0000318"/>
    <property type="project" value="GO_Central"/>
</dbReference>
<evidence type="ECO:0000313" key="9">
    <source>
        <dbReference type="Proteomes" id="UP000001449"/>
    </source>
</evidence>
<gene>
    <name evidence="8" type="ORF">THAPSDRAFT_2921</name>
</gene>
<feature type="region of interest" description="Disordered" evidence="5">
    <location>
        <begin position="408"/>
        <end position="435"/>
    </location>
</feature>
<feature type="compositionally biased region" description="Acidic residues" evidence="5">
    <location>
        <begin position="67"/>
        <end position="85"/>
    </location>
</feature>
<reference evidence="8 9" key="2">
    <citation type="journal article" date="2008" name="Nature">
        <title>The Phaeodactylum genome reveals the evolutionary history of diatom genomes.</title>
        <authorList>
            <person name="Bowler C."/>
            <person name="Allen A.E."/>
            <person name="Badger J.H."/>
            <person name="Grimwood J."/>
            <person name="Jabbari K."/>
            <person name="Kuo A."/>
            <person name="Maheswari U."/>
            <person name="Martens C."/>
            <person name="Maumus F."/>
            <person name="Otillar R.P."/>
            <person name="Rayko E."/>
            <person name="Salamov A."/>
            <person name="Vandepoele K."/>
            <person name="Beszteri B."/>
            <person name="Gruber A."/>
            <person name="Heijde M."/>
            <person name="Katinka M."/>
            <person name="Mock T."/>
            <person name="Valentin K."/>
            <person name="Verret F."/>
            <person name="Berges J.A."/>
            <person name="Brownlee C."/>
            <person name="Cadoret J.P."/>
            <person name="Chiovitti A."/>
            <person name="Choi C.J."/>
            <person name="Coesel S."/>
            <person name="De Martino A."/>
            <person name="Detter J.C."/>
            <person name="Durkin C."/>
            <person name="Falciatore A."/>
            <person name="Fournet J."/>
            <person name="Haruta M."/>
            <person name="Huysman M.J."/>
            <person name="Jenkins B.D."/>
            <person name="Jiroutova K."/>
            <person name="Jorgensen R.E."/>
            <person name="Joubert Y."/>
            <person name="Kaplan A."/>
            <person name="Kroger N."/>
            <person name="Kroth P.G."/>
            <person name="La Roche J."/>
            <person name="Lindquist E."/>
            <person name="Lommer M."/>
            <person name="Martin-Jezequel V."/>
            <person name="Lopez P.J."/>
            <person name="Lucas S."/>
            <person name="Mangogna M."/>
            <person name="McGinnis K."/>
            <person name="Medlin L.K."/>
            <person name="Montsant A."/>
            <person name="Oudot-Le Secq M.P."/>
            <person name="Napoli C."/>
            <person name="Obornik M."/>
            <person name="Parker M.S."/>
            <person name="Petit J.L."/>
            <person name="Porcel B.M."/>
            <person name="Poulsen N."/>
            <person name="Robison M."/>
            <person name="Rychlewski L."/>
            <person name="Rynearson T.A."/>
            <person name="Schmutz J."/>
            <person name="Shapiro H."/>
            <person name="Siaut M."/>
            <person name="Stanley M."/>
            <person name="Sussman M.R."/>
            <person name="Taylor A.R."/>
            <person name="Vardi A."/>
            <person name="von Dassow P."/>
            <person name="Vyverman W."/>
            <person name="Willis A."/>
            <person name="Wyrwicz L.S."/>
            <person name="Rokhsar D.S."/>
            <person name="Weissenbach J."/>
            <person name="Armbrust E.V."/>
            <person name="Green B.R."/>
            <person name="Van de Peer Y."/>
            <person name="Grigoriev I.V."/>
        </authorList>
    </citation>
    <scope>NUCLEOTIDE SEQUENCE [LARGE SCALE GENOMIC DNA]</scope>
    <source>
        <strain evidence="8 9">CCMP1335</strain>
    </source>
</reference>
<dbReference type="Gene3D" id="3.30.70.330">
    <property type="match status" value="1"/>
</dbReference>
<dbReference type="PROSITE" id="PS50800">
    <property type="entry name" value="SAP"/>
    <property type="match status" value="1"/>
</dbReference>
<dbReference type="KEGG" id="tps:THAPSDRAFT_2921"/>
<dbReference type="InterPro" id="IPR051945">
    <property type="entry name" value="RRM_MRD1_RNA_proc_ribogen"/>
</dbReference>
<dbReference type="PANTHER" id="PTHR48039">
    <property type="entry name" value="RNA-BINDING MOTIF PROTEIN 14B"/>
    <property type="match status" value="1"/>
</dbReference>
<feature type="compositionally biased region" description="Basic and acidic residues" evidence="5">
    <location>
        <begin position="229"/>
        <end position="238"/>
    </location>
</feature>
<feature type="domain" description="RRM" evidence="6">
    <location>
        <begin position="126"/>
        <end position="204"/>
    </location>
</feature>
<dbReference type="InterPro" id="IPR036361">
    <property type="entry name" value="SAP_dom_sf"/>
</dbReference>
<dbReference type="Pfam" id="PF02037">
    <property type="entry name" value="SAP"/>
    <property type="match status" value="1"/>
</dbReference>
<dbReference type="Proteomes" id="UP000001449">
    <property type="component" value="Chromosome 2"/>
</dbReference>
<dbReference type="CDD" id="cd00590">
    <property type="entry name" value="RRM_SF"/>
    <property type="match status" value="1"/>
</dbReference>
<dbReference type="InterPro" id="IPR003034">
    <property type="entry name" value="SAP_dom"/>
</dbReference>
<dbReference type="GO" id="GO:0005737">
    <property type="term" value="C:cytoplasm"/>
    <property type="evidence" value="ECO:0000318"/>
    <property type="project" value="GO_Central"/>
</dbReference>
<proteinExistence type="predicted"/>
<dbReference type="Pfam" id="PF00076">
    <property type="entry name" value="RRM_1"/>
    <property type="match status" value="1"/>
</dbReference>
<evidence type="ECO:0000256" key="3">
    <source>
        <dbReference type="ARBA" id="ARBA00023242"/>
    </source>
</evidence>
<dbReference type="eggNOG" id="KOG4212">
    <property type="taxonomic scope" value="Eukaryota"/>
</dbReference>
<name>B8BVQ7_THAPS</name>
<dbReference type="HOGENOM" id="CLU_630919_0_0_1"/>
<dbReference type="AlphaFoldDB" id="B8BVQ7"/>
<feature type="compositionally biased region" description="Basic and acidic residues" evidence="5">
    <location>
        <begin position="199"/>
        <end position="221"/>
    </location>
</feature>
<comment type="subcellular location">
    <subcellularLocation>
        <location evidence="1">Nucleus</location>
    </subcellularLocation>
</comment>
<evidence type="ECO:0008006" key="10">
    <source>
        <dbReference type="Google" id="ProtNLM"/>
    </source>
</evidence>
<protein>
    <recommendedName>
        <fullName evidence="10">SAP domain-containing protein</fullName>
    </recommendedName>
</protein>
<dbReference type="GO" id="GO:0004812">
    <property type="term" value="F:aminoacyl-tRNA ligase activity"/>
    <property type="evidence" value="ECO:0007669"/>
    <property type="project" value="InterPro"/>
</dbReference>
<dbReference type="GeneID" id="7452897"/>
<evidence type="ECO:0000259" key="6">
    <source>
        <dbReference type="PROSITE" id="PS50102"/>
    </source>
</evidence>
<keyword evidence="2 4" id="KW-0694">RNA-binding</keyword>
<feature type="region of interest" description="Disordered" evidence="5">
    <location>
        <begin position="193"/>
        <end position="263"/>
    </location>
</feature>
<organism evidence="8 9">
    <name type="scientific">Thalassiosira pseudonana</name>
    <name type="common">Marine diatom</name>
    <name type="synonym">Cyclotella nana</name>
    <dbReference type="NCBI Taxonomy" id="35128"/>
    <lineage>
        <taxon>Eukaryota</taxon>
        <taxon>Sar</taxon>
        <taxon>Stramenopiles</taxon>
        <taxon>Ochrophyta</taxon>
        <taxon>Bacillariophyta</taxon>
        <taxon>Coscinodiscophyceae</taxon>
        <taxon>Thalassiosirophycidae</taxon>
        <taxon>Thalassiosirales</taxon>
        <taxon>Thalassiosiraceae</taxon>
        <taxon>Thalassiosira</taxon>
    </lineage>
</organism>
<dbReference type="STRING" id="35128.B8BVQ7"/>
<dbReference type="Gene3D" id="1.20.120.1910">
    <property type="entry name" value="Cysteine-tRNA ligase, C-terminal anti-codon recognition domain"/>
    <property type="match status" value="1"/>
</dbReference>
<evidence type="ECO:0000256" key="2">
    <source>
        <dbReference type="ARBA" id="ARBA00022884"/>
    </source>
</evidence>
<accession>B8BVQ7</accession>
<dbReference type="SUPFAM" id="SSF47323">
    <property type="entry name" value="Anticodon-binding domain of a subclass of class I aminoacyl-tRNA synthetases"/>
    <property type="match status" value="1"/>
</dbReference>
<evidence type="ECO:0000256" key="1">
    <source>
        <dbReference type="ARBA" id="ARBA00004123"/>
    </source>
</evidence>
<dbReference type="SMART" id="SM00513">
    <property type="entry name" value="SAP"/>
    <property type="match status" value="1"/>
</dbReference>
<feature type="region of interest" description="Disordered" evidence="5">
    <location>
        <begin position="54"/>
        <end position="121"/>
    </location>
</feature>
<evidence type="ECO:0000256" key="5">
    <source>
        <dbReference type="SAM" id="MobiDB-lite"/>
    </source>
</evidence>
<dbReference type="RefSeq" id="XP_002287536.1">
    <property type="nucleotide sequence ID" value="XM_002287500.1"/>
</dbReference>
<dbReference type="GO" id="GO:0005524">
    <property type="term" value="F:ATP binding"/>
    <property type="evidence" value="ECO:0007669"/>
    <property type="project" value="InterPro"/>
</dbReference>
<dbReference type="PANTHER" id="PTHR48039:SF1">
    <property type="entry name" value="RNA BINDING MOTIF PROTEIN 14 ISOFORM X1"/>
    <property type="match status" value="1"/>
</dbReference>
<dbReference type="GO" id="GO:0005634">
    <property type="term" value="C:nucleus"/>
    <property type="evidence" value="ECO:0000318"/>
    <property type="project" value="GO_Central"/>
</dbReference>
<keyword evidence="3" id="KW-0539">Nucleus</keyword>
<dbReference type="PaxDb" id="35128-Thaps2921"/>
<feature type="domain" description="SAP" evidence="7">
    <location>
        <begin position="1"/>
        <end position="32"/>
    </location>
</feature>
<dbReference type="OMA" id="QYETSEM"/>